<dbReference type="Proteomes" id="UP001251870">
    <property type="component" value="Unassembled WGS sequence"/>
</dbReference>
<organism evidence="1 2">
    <name type="scientific">Nesterenkonia aerolata</name>
    <dbReference type="NCBI Taxonomy" id="3074079"/>
    <lineage>
        <taxon>Bacteria</taxon>
        <taxon>Bacillati</taxon>
        <taxon>Actinomycetota</taxon>
        <taxon>Actinomycetes</taxon>
        <taxon>Micrococcales</taxon>
        <taxon>Micrococcaceae</taxon>
        <taxon>Nesterenkonia</taxon>
    </lineage>
</organism>
<keyword evidence="2" id="KW-1185">Reference proteome</keyword>
<comment type="caution">
    <text evidence="1">The sequence shown here is derived from an EMBL/GenBank/DDBJ whole genome shotgun (WGS) entry which is preliminary data.</text>
</comment>
<gene>
    <name evidence="1" type="ORF">RIL96_12630</name>
</gene>
<dbReference type="EMBL" id="JAVKGR010000027">
    <property type="protein sequence ID" value="MDR8020405.1"/>
    <property type="molecule type" value="Genomic_DNA"/>
</dbReference>
<evidence type="ECO:0000313" key="1">
    <source>
        <dbReference type="EMBL" id="MDR8020405.1"/>
    </source>
</evidence>
<protein>
    <submittedName>
        <fullName evidence="1">Uncharacterized protein</fullName>
    </submittedName>
</protein>
<sequence length="76" mass="8576">MTTIAYLNSPHTDPEVHAADCSNITRRTRMGFEHAGYAEVTTQREAFLDYNADFIDDGATSDELWDLKFFPCSGLK</sequence>
<evidence type="ECO:0000313" key="2">
    <source>
        <dbReference type="Proteomes" id="UP001251870"/>
    </source>
</evidence>
<accession>A0ABU2DV71</accession>
<proteinExistence type="predicted"/>
<dbReference type="RefSeq" id="WP_310549387.1">
    <property type="nucleotide sequence ID" value="NZ_JAVKGR010000027.1"/>
</dbReference>
<reference evidence="1 2" key="1">
    <citation type="submission" date="2023-09" db="EMBL/GenBank/DDBJ databases">
        <title>Description of three actinobacteria isolated from air of manufacturing shop in a pharmaceutical factory.</title>
        <authorList>
            <person name="Zhang D.-F."/>
        </authorList>
    </citation>
    <scope>NUCLEOTIDE SEQUENCE [LARGE SCALE GENOMIC DNA]</scope>
    <source>
        <strain evidence="1 2">LY-0111</strain>
    </source>
</reference>
<name>A0ABU2DV71_9MICC</name>